<organism evidence="3 4">
    <name type="scientific">Pelagibacterium lentulum</name>
    <dbReference type="NCBI Taxonomy" id="2029865"/>
    <lineage>
        <taxon>Bacteria</taxon>
        <taxon>Pseudomonadati</taxon>
        <taxon>Pseudomonadota</taxon>
        <taxon>Alphaproteobacteria</taxon>
        <taxon>Hyphomicrobiales</taxon>
        <taxon>Devosiaceae</taxon>
        <taxon>Pelagibacterium</taxon>
    </lineage>
</organism>
<evidence type="ECO:0000313" key="3">
    <source>
        <dbReference type="EMBL" id="GGA50414.1"/>
    </source>
</evidence>
<dbReference type="OrthoDB" id="9791746at2"/>
<dbReference type="AlphaFoldDB" id="A0A916RCR2"/>
<reference evidence="3 4" key="1">
    <citation type="journal article" date="2014" name="Int. J. Syst. Evol. Microbiol.">
        <title>Complete genome sequence of Corynebacterium casei LMG S-19264T (=DSM 44701T), isolated from a smear-ripened cheese.</title>
        <authorList>
            <consortium name="US DOE Joint Genome Institute (JGI-PGF)"/>
            <person name="Walter F."/>
            <person name="Albersmeier A."/>
            <person name="Kalinowski J."/>
            <person name="Ruckert C."/>
        </authorList>
    </citation>
    <scope>NUCLEOTIDE SEQUENCE [LARGE SCALE GENOMIC DNA]</scope>
    <source>
        <strain evidence="3 4">CGMCC 1.15896</strain>
    </source>
</reference>
<accession>A0A916RCR2</accession>
<keyword evidence="4" id="KW-1185">Reference proteome</keyword>
<comment type="caution">
    <text evidence="3">The sequence shown here is derived from an EMBL/GenBank/DDBJ whole genome shotgun (WGS) entry which is preliminary data.</text>
</comment>
<keyword evidence="1 2" id="KW-0732">Signal</keyword>
<sequence>MTRGIAIKSLAIWLGLSLMLVAAQVQAQTVRVSVNGIAITDQQISARAALLQLEGRGANNAARTQMATDELIEDTIKLAEAERLGISVSSSQVDNAVSSIASNMRVSVSNLNTILTQNGVNPETLRNRLRAAIAWQNIVQQAISPRVQISELDLDLQAAQQVQETTSFDYILKEVLFVIPQGSGQSASRRTAEANQYRASFAGCDTAVDLVLNYNDAAVRDIGRRHATQLSDAMATELASLTVGQLTRPRVVENGVSMYAVCEKAEARDLTFIKQDLRQEAGTEALQTEARNYLERLKSSAAIIRR</sequence>
<dbReference type="PANTHER" id="PTHR47637:SF1">
    <property type="entry name" value="CHAPERONE SURA"/>
    <property type="match status" value="1"/>
</dbReference>
<proteinExistence type="predicted"/>
<evidence type="ECO:0008006" key="5">
    <source>
        <dbReference type="Google" id="ProtNLM"/>
    </source>
</evidence>
<feature type="signal peptide" evidence="2">
    <location>
        <begin position="1"/>
        <end position="27"/>
    </location>
</feature>
<dbReference type="InterPro" id="IPR027304">
    <property type="entry name" value="Trigger_fact/SurA_dom_sf"/>
</dbReference>
<evidence type="ECO:0000313" key="4">
    <source>
        <dbReference type="Proteomes" id="UP000596977"/>
    </source>
</evidence>
<dbReference type="Gene3D" id="1.10.4030.10">
    <property type="entry name" value="Porin chaperone SurA, peptide-binding domain"/>
    <property type="match status" value="1"/>
</dbReference>
<feature type="chain" id="PRO_5036826833" description="SurA N-terminal domain-containing protein" evidence="2">
    <location>
        <begin position="28"/>
        <end position="306"/>
    </location>
</feature>
<dbReference type="InterPro" id="IPR050280">
    <property type="entry name" value="OMP_Chaperone_SurA"/>
</dbReference>
<name>A0A916RCR2_9HYPH</name>
<dbReference type="RefSeq" id="WP_127074367.1">
    <property type="nucleotide sequence ID" value="NZ_BMKB01000003.1"/>
</dbReference>
<dbReference type="PANTHER" id="PTHR47637">
    <property type="entry name" value="CHAPERONE SURA"/>
    <property type="match status" value="1"/>
</dbReference>
<dbReference type="EMBL" id="BMKB01000003">
    <property type="protein sequence ID" value="GGA50414.1"/>
    <property type="molecule type" value="Genomic_DNA"/>
</dbReference>
<dbReference type="SUPFAM" id="SSF109998">
    <property type="entry name" value="Triger factor/SurA peptide-binding domain-like"/>
    <property type="match status" value="1"/>
</dbReference>
<evidence type="ECO:0000256" key="1">
    <source>
        <dbReference type="ARBA" id="ARBA00022729"/>
    </source>
</evidence>
<gene>
    <name evidence="3" type="ORF">GCM10011499_20430</name>
</gene>
<evidence type="ECO:0000256" key="2">
    <source>
        <dbReference type="SAM" id="SignalP"/>
    </source>
</evidence>
<dbReference type="Proteomes" id="UP000596977">
    <property type="component" value="Unassembled WGS sequence"/>
</dbReference>
<protein>
    <recommendedName>
        <fullName evidence="5">SurA N-terminal domain-containing protein</fullName>
    </recommendedName>
</protein>
<dbReference type="Pfam" id="PF13624">
    <property type="entry name" value="SurA_N_3"/>
    <property type="match status" value="1"/>
</dbReference>